<evidence type="ECO:0000256" key="2">
    <source>
        <dbReference type="SAM" id="SignalP"/>
    </source>
</evidence>
<keyword evidence="1" id="KW-0472">Membrane</keyword>
<dbReference type="InterPro" id="IPR046151">
    <property type="entry name" value="DUF6153"/>
</dbReference>
<keyword evidence="2" id="KW-0732">Signal</keyword>
<dbReference type="RefSeq" id="WP_378268167.1">
    <property type="nucleotide sequence ID" value="NZ_JBHUKR010000017.1"/>
</dbReference>
<evidence type="ECO:0000313" key="4">
    <source>
        <dbReference type="Proteomes" id="UP001597417"/>
    </source>
</evidence>
<feature type="chain" id="PRO_5045261764" evidence="2">
    <location>
        <begin position="34"/>
        <end position="137"/>
    </location>
</feature>
<dbReference type="EMBL" id="JBHUKR010000017">
    <property type="protein sequence ID" value="MFD2420137.1"/>
    <property type="molecule type" value="Genomic_DNA"/>
</dbReference>
<name>A0ABW5G357_9PSEU</name>
<keyword evidence="4" id="KW-1185">Reference proteome</keyword>
<keyword evidence="1" id="KW-1133">Transmembrane helix</keyword>
<evidence type="ECO:0000256" key="1">
    <source>
        <dbReference type="SAM" id="Phobius"/>
    </source>
</evidence>
<accession>A0ABW5G357</accession>
<sequence>MRDRRQARAGARLLIVCAVLTGLFLMHGLSAQACTASTDMPATTMTTGATAAHGDQASRVLAQSEQAAAPHAVHGATCLFTPAPRGSDVFEALSLLALAVALMSLAGWDLGGRYPRTHRAPPRTGSRLLTTLCVSRT</sequence>
<organism evidence="3 4">
    <name type="scientific">Amycolatopsis pigmentata</name>
    <dbReference type="NCBI Taxonomy" id="450801"/>
    <lineage>
        <taxon>Bacteria</taxon>
        <taxon>Bacillati</taxon>
        <taxon>Actinomycetota</taxon>
        <taxon>Actinomycetes</taxon>
        <taxon>Pseudonocardiales</taxon>
        <taxon>Pseudonocardiaceae</taxon>
        <taxon>Amycolatopsis</taxon>
    </lineage>
</organism>
<proteinExistence type="predicted"/>
<comment type="caution">
    <text evidence="3">The sequence shown here is derived from an EMBL/GenBank/DDBJ whole genome shotgun (WGS) entry which is preliminary data.</text>
</comment>
<dbReference type="Pfam" id="PF19650">
    <property type="entry name" value="DUF6153"/>
    <property type="match status" value="1"/>
</dbReference>
<dbReference type="PROSITE" id="PS51257">
    <property type="entry name" value="PROKAR_LIPOPROTEIN"/>
    <property type="match status" value="1"/>
</dbReference>
<reference evidence="4" key="1">
    <citation type="journal article" date="2019" name="Int. J. Syst. Evol. Microbiol.">
        <title>The Global Catalogue of Microorganisms (GCM) 10K type strain sequencing project: providing services to taxonomists for standard genome sequencing and annotation.</title>
        <authorList>
            <consortium name="The Broad Institute Genomics Platform"/>
            <consortium name="The Broad Institute Genome Sequencing Center for Infectious Disease"/>
            <person name="Wu L."/>
            <person name="Ma J."/>
        </authorList>
    </citation>
    <scope>NUCLEOTIDE SEQUENCE [LARGE SCALE GENOMIC DNA]</scope>
    <source>
        <strain evidence="4">CGMCC 4.7645</strain>
    </source>
</reference>
<feature type="transmembrane region" description="Helical" evidence="1">
    <location>
        <begin position="89"/>
        <end position="110"/>
    </location>
</feature>
<gene>
    <name evidence="3" type="ORF">ACFSXZ_27785</name>
</gene>
<protein>
    <submittedName>
        <fullName evidence="3">DUF6153 family protein</fullName>
    </submittedName>
</protein>
<evidence type="ECO:0000313" key="3">
    <source>
        <dbReference type="EMBL" id="MFD2420137.1"/>
    </source>
</evidence>
<feature type="signal peptide" evidence="2">
    <location>
        <begin position="1"/>
        <end position="33"/>
    </location>
</feature>
<keyword evidence="1" id="KW-0812">Transmembrane</keyword>
<dbReference type="Proteomes" id="UP001597417">
    <property type="component" value="Unassembled WGS sequence"/>
</dbReference>